<dbReference type="GO" id="GO:0072686">
    <property type="term" value="C:mitotic spindle"/>
    <property type="evidence" value="ECO:0007669"/>
    <property type="project" value="InterPro"/>
</dbReference>
<evidence type="ECO:0000313" key="2">
    <source>
        <dbReference type="EMBL" id="GMM48981.1"/>
    </source>
</evidence>
<evidence type="ECO:0000256" key="1">
    <source>
        <dbReference type="SAM" id="MobiDB-lite"/>
    </source>
</evidence>
<dbReference type="AlphaFoldDB" id="A0AAV5RCK7"/>
<organism evidence="2 3">
    <name type="scientific">Pichia kluyveri</name>
    <name type="common">Yeast</name>
    <dbReference type="NCBI Taxonomy" id="36015"/>
    <lineage>
        <taxon>Eukaryota</taxon>
        <taxon>Fungi</taxon>
        <taxon>Dikarya</taxon>
        <taxon>Ascomycota</taxon>
        <taxon>Saccharomycotina</taxon>
        <taxon>Pichiomycetes</taxon>
        <taxon>Pichiales</taxon>
        <taxon>Pichiaceae</taxon>
        <taxon>Pichia</taxon>
    </lineage>
</organism>
<gene>
    <name evidence="2" type="ORF">DAPK24_055790</name>
</gene>
<feature type="compositionally biased region" description="Basic and acidic residues" evidence="1">
    <location>
        <begin position="429"/>
        <end position="438"/>
    </location>
</feature>
<accession>A0AAV5RCK7</accession>
<dbReference type="InterPro" id="IPR013964">
    <property type="entry name" value="DASH_Ask1"/>
</dbReference>
<name>A0AAV5RCK7_PICKL</name>
<dbReference type="GO" id="GO:0008608">
    <property type="term" value="P:attachment of spindle microtubules to kinetochore"/>
    <property type="evidence" value="ECO:0007669"/>
    <property type="project" value="InterPro"/>
</dbReference>
<feature type="compositionally biased region" description="Acidic residues" evidence="1">
    <location>
        <begin position="335"/>
        <end position="345"/>
    </location>
</feature>
<comment type="caution">
    <text evidence="2">The sequence shown here is derived from an EMBL/GenBank/DDBJ whole genome shotgun (WGS) entry which is preliminary data.</text>
</comment>
<feature type="compositionally biased region" description="Low complexity" evidence="1">
    <location>
        <begin position="152"/>
        <end position="176"/>
    </location>
</feature>
<dbReference type="Proteomes" id="UP001378960">
    <property type="component" value="Unassembled WGS sequence"/>
</dbReference>
<feature type="compositionally biased region" description="Basic and acidic residues" evidence="1">
    <location>
        <begin position="232"/>
        <end position="252"/>
    </location>
</feature>
<reference evidence="2 3" key="1">
    <citation type="journal article" date="2023" name="Elife">
        <title>Identification of key yeast species and microbe-microbe interactions impacting larval growth of Drosophila in the wild.</title>
        <authorList>
            <person name="Mure A."/>
            <person name="Sugiura Y."/>
            <person name="Maeda R."/>
            <person name="Honda K."/>
            <person name="Sakurai N."/>
            <person name="Takahashi Y."/>
            <person name="Watada M."/>
            <person name="Katoh T."/>
            <person name="Gotoh A."/>
            <person name="Gotoh Y."/>
            <person name="Taniguchi I."/>
            <person name="Nakamura K."/>
            <person name="Hayashi T."/>
            <person name="Katayama T."/>
            <person name="Uemura T."/>
            <person name="Hattori Y."/>
        </authorList>
    </citation>
    <scope>NUCLEOTIDE SEQUENCE [LARGE SCALE GENOMIC DNA]</scope>
    <source>
        <strain evidence="2 3">PK-24</strain>
    </source>
</reference>
<sequence>MENSNNNKKRKEIEEENEEEGTDKQPRLSFFYNSSAIKPNIQRERALDEIDRVEQLITLNLQKINENLMISNNVISSKLIPTLEKFNSSSIKLFNNINHIKEFFENAANVNILTKKDVKFSDNENENDGNDSNYLQLRSSSFTELKHDRLTSSDNNLSQSSSLVRVNDDNSNNNNVNKEIIEPTISNMNNTRSLFDGFKVNIDEESTGKNPVQRNVNESMDDEEFFTINTFKSDDERRESNEKEKEKDNEKELDVEEEEEEEEGGIESEDKSNKFVKDLMSGYESPPWEEPPVLQSVRYSKHLHHKRRSEETGIRSDEREEINNNNNDDDKASEYNEDNEESDEDVSIRFPSSPKYGGGGKLLRSNEGRQIALDFARSEMMKEHPILSLQKDSTKSKIAPIRRMPTTSDPFRSDIDDSSSSFEDVPVLESEKLPKRYR</sequence>
<dbReference type="EMBL" id="BTGB01000009">
    <property type="protein sequence ID" value="GMM48981.1"/>
    <property type="molecule type" value="Genomic_DNA"/>
</dbReference>
<feature type="region of interest" description="Disordered" evidence="1">
    <location>
        <begin position="384"/>
        <end position="438"/>
    </location>
</feature>
<dbReference type="GO" id="GO:0042729">
    <property type="term" value="C:DASH complex"/>
    <property type="evidence" value="ECO:0007669"/>
    <property type="project" value="InterPro"/>
</dbReference>
<feature type="region of interest" description="Disordered" evidence="1">
    <location>
        <begin position="1"/>
        <end position="27"/>
    </location>
</feature>
<protein>
    <recommendedName>
        <fullName evidence="4">DASH complex subunit ASK1</fullName>
    </recommendedName>
</protein>
<dbReference type="Pfam" id="PF08655">
    <property type="entry name" value="DASH_Ask1"/>
    <property type="match status" value="1"/>
</dbReference>
<keyword evidence="3" id="KW-1185">Reference proteome</keyword>
<proteinExistence type="predicted"/>
<feature type="compositionally biased region" description="Polar residues" evidence="1">
    <location>
        <begin position="208"/>
        <end position="218"/>
    </location>
</feature>
<feature type="region of interest" description="Disordered" evidence="1">
    <location>
        <begin position="204"/>
        <end position="363"/>
    </location>
</feature>
<feature type="compositionally biased region" description="Basic and acidic residues" evidence="1">
    <location>
        <begin position="308"/>
        <end position="334"/>
    </location>
</feature>
<evidence type="ECO:0000313" key="3">
    <source>
        <dbReference type="Proteomes" id="UP001378960"/>
    </source>
</evidence>
<feature type="compositionally biased region" description="Acidic residues" evidence="1">
    <location>
        <begin position="253"/>
        <end position="267"/>
    </location>
</feature>
<feature type="compositionally biased region" description="Basic and acidic residues" evidence="1">
    <location>
        <begin position="268"/>
        <end position="277"/>
    </location>
</feature>
<feature type="region of interest" description="Disordered" evidence="1">
    <location>
        <begin position="150"/>
        <end position="176"/>
    </location>
</feature>
<evidence type="ECO:0008006" key="4">
    <source>
        <dbReference type="Google" id="ProtNLM"/>
    </source>
</evidence>